<keyword evidence="2" id="KW-1185">Reference proteome</keyword>
<organism evidence="1 2">
    <name type="scientific">Parvularcula bermudensis (strain ATCC BAA-594 / HTCC2503 / KCTC 12087)</name>
    <dbReference type="NCBI Taxonomy" id="314260"/>
    <lineage>
        <taxon>Bacteria</taxon>
        <taxon>Pseudomonadati</taxon>
        <taxon>Pseudomonadota</taxon>
        <taxon>Alphaproteobacteria</taxon>
        <taxon>Parvularculales</taxon>
        <taxon>Parvularculaceae</taxon>
        <taxon>Parvularcula</taxon>
    </lineage>
</organism>
<dbReference type="RefSeq" id="WP_013300996.1">
    <property type="nucleotide sequence ID" value="NC_014414.1"/>
</dbReference>
<evidence type="ECO:0000313" key="2">
    <source>
        <dbReference type="Proteomes" id="UP000001302"/>
    </source>
</evidence>
<dbReference type="KEGG" id="pbr:PB2503_09849"/>
<dbReference type="Proteomes" id="UP000001302">
    <property type="component" value="Chromosome"/>
</dbReference>
<dbReference type="Pfam" id="PF07277">
    <property type="entry name" value="SapC"/>
    <property type="match status" value="1"/>
</dbReference>
<evidence type="ECO:0000313" key="1">
    <source>
        <dbReference type="EMBL" id="ADM10022.1"/>
    </source>
</evidence>
<name>E0TED6_PARBH</name>
<proteinExistence type="predicted"/>
<dbReference type="OrthoDB" id="9806524at2"/>
<dbReference type="STRING" id="314260.PB2503_09849"/>
<reference evidence="2" key="1">
    <citation type="submission" date="2010-08" db="EMBL/GenBank/DDBJ databases">
        <title>Genome sequence of Parvularcula bermudensis HTCC2503.</title>
        <authorList>
            <person name="Kang D.-M."/>
            <person name="Oh H.-M."/>
            <person name="Cho J.-C."/>
        </authorList>
    </citation>
    <scope>NUCLEOTIDE SEQUENCE [LARGE SCALE GENOMIC DNA]</scope>
    <source>
        <strain evidence="2">ATCC BAA-594 / HTCC2503 / KCTC 12087</strain>
    </source>
</reference>
<sequence>MSQTNPSAAASLEGSMFLFRSPALLNIEHHEKLGITPPKRPFQFAQSIRAVPITVSEVAQASKHFPIIFADTANPLPLAVVGIIDDENLFVDEKGTWEAPAYIPGYLRRYPFALAGERTGNGEEGSRMALIVDTAYEGINDNPATPFFKDGKPSEATQLAMQYCQSYEQDRAMTMRFAAELANYELLAEQVAQFTPEGATEPKPFAKYNGVDEKKFSDLSDEKFLGLRKSNILPIIYAQLMSMGNWRGLMERRARRHKLTGAAVLEPRGA</sequence>
<dbReference type="HOGENOM" id="CLU_074824_1_1_5"/>
<accession>E0TED6</accession>
<dbReference type="EMBL" id="CP002156">
    <property type="protein sequence ID" value="ADM10022.1"/>
    <property type="molecule type" value="Genomic_DNA"/>
</dbReference>
<protein>
    <submittedName>
        <fullName evidence="1">SapC-related protein</fullName>
    </submittedName>
</protein>
<dbReference type="InterPro" id="IPR010836">
    <property type="entry name" value="SapC"/>
</dbReference>
<reference evidence="1 2" key="2">
    <citation type="journal article" date="2011" name="J. Bacteriol.">
        <title>Complete genome sequence of strain HTCC2503T of Parvularcula bermudensis, the type species of the order "Parvularculales" in the class Alphaproteobacteria.</title>
        <authorList>
            <person name="Oh H.M."/>
            <person name="Kang I."/>
            <person name="Vergin K.L."/>
            <person name="Kang D."/>
            <person name="Rhee K.H."/>
            <person name="Giovannoni S.J."/>
            <person name="Cho J.C."/>
        </authorList>
    </citation>
    <scope>NUCLEOTIDE SEQUENCE [LARGE SCALE GENOMIC DNA]</scope>
    <source>
        <strain evidence="2">ATCC BAA-594 / HTCC2503 / KCTC 12087</strain>
    </source>
</reference>
<dbReference type="eggNOG" id="COG1262">
    <property type="taxonomic scope" value="Bacteria"/>
</dbReference>
<dbReference type="AlphaFoldDB" id="E0TED6"/>
<gene>
    <name evidence="1" type="ordered locus">PB2503_09849</name>
</gene>